<dbReference type="STRING" id="51642.NSMM_430002"/>
<dbReference type="InterPro" id="IPR011051">
    <property type="entry name" value="RmlC_Cupin_sf"/>
</dbReference>
<dbReference type="EMBL" id="FMWO01000051">
    <property type="protein sequence ID" value="SCZ85903.1"/>
    <property type="molecule type" value="Genomic_DNA"/>
</dbReference>
<accession>A0A1G5SFE0</accession>
<proteinExistence type="predicted"/>
<protein>
    <submittedName>
        <fullName evidence="1">Cupin 2 conserved barrel domain protein</fullName>
    </submittedName>
</protein>
<dbReference type="OrthoDB" id="8265259at2"/>
<dbReference type="SUPFAM" id="SSF51182">
    <property type="entry name" value="RmlC-like cupins"/>
    <property type="match status" value="1"/>
</dbReference>
<organism evidence="1 3">
    <name type="scientific">Nitrosomonas mobilis</name>
    <dbReference type="NCBI Taxonomy" id="51642"/>
    <lineage>
        <taxon>Bacteria</taxon>
        <taxon>Pseudomonadati</taxon>
        <taxon>Pseudomonadota</taxon>
        <taxon>Betaproteobacteria</taxon>
        <taxon>Nitrosomonadales</taxon>
        <taxon>Nitrosomonadaceae</taxon>
        <taxon>Nitrosomonas</taxon>
    </lineage>
</organism>
<dbReference type="EMBL" id="FMWO01000057">
    <property type="protein sequence ID" value="SCZ86182.1"/>
    <property type="molecule type" value="Genomic_DNA"/>
</dbReference>
<dbReference type="Proteomes" id="UP000198729">
    <property type="component" value="Unassembled WGS sequence"/>
</dbReference>
<dbReference type="Gene3D" id="2.60.120.10">
    <property type="entry name" value="Jelly Rolls"/>
    <property type="match status" value="1"/>
</dbReference>
<evidence type="ECO:0000313" key="2">
    <source>
        <dbReference type="EMBL" id="SCZ86182.1"/>
    </source>
</evidence>
<dbReference type="InterPro" id="IPR014710">
    <property type="entry name" value="RmlC-like_jellyroll"/>
</dbReference>
<keyword evidence="3" id="KW-1185">Reference proteome</keyword>
<evidence type="ECO:0000313" key="3">
    <source>
        <dbReference type="Proteomes" id="UP000198729"/>
    </source>
</evidence>
<gene>
    <name evidence="1" type="ORF">NSMM_430002</name>
    <name evidence="2" type="ORF">NSMM_490071</name>
</gene>
<reference evidence="1 3" key="1">
    <citation type="submission" date="2016-10" db="EMBL/GenBank/DDBJ databases">
        <authorList>
            <person name="de Groot N.N."/>
        </authorList>
    </citation>
    <scope>NUCLEOTIDE SEQUENCE [LARGE SCALE GENOMIC DNA]</scope>
    <source>
        <strain evidence="1">1</strain>
    </source>
</reference>
<dbReference type="CDD" id="cd02230">
    <property type="entry name" value="cupin_HP0902-like"/>
    <property type="match status" value="1"/>
</dbReference>
<dbReference type="AlphaFoldDB" id="A0A1G5SFE0"/>
<sequence length="109" mass="12065">MATHHASPAEIVDLETWAQDMPNEQTKVIVKTDEMELARLVILAGKEFPTHKVSGPIIVHCINGKIEFTAMGEIQVLMPGQLLHLMPDEQHSVKAVEDSVVLLTIIFKA</sequence>
<name>A0A1G5SFE0_9PROT</name>
<dbReference type="RefSeq" id="WP_090286596.1">
    <property type="nucleotide sequence ID" value="NZ_FMWO01000051.1"/>
</dbReference>
<evidence type="ECO:0000313" key="1">
    <source>
        <dbReference type="EMBL" id="SCZ85903.1"/>
    </source>
</evidence>